<dbReference type="Pfam" id="PF13730">
    <property type="entry name" value="HTH_36"/>
    <property type="match status" value="1"/>
</dbReference>
<evidence type="ECO:0000313" key="2">
    <source>
        <dbReference type="EMBL" id="BCA87939.1"/>
    </source>
</evidence>
<feature type="region of interest" description="Disordered" evidence="1">
    <location>
        <begin position="109"/>
        <end position="151"/>
    </location>
</feature>
<dbReference type="RefSeq" id="WP_173111915.1">
    <property type="nucleotide sequence ID" value="NZ_AP022829.1"/>
</dbReference>
<evidence type="ECO:0008006" key="4">
    <source>
        <dbReference type="Google" id="ProtNLM"/>
    </source>
</evidence>
<evidence type="ECO:0000256" key="1">
    <source>
        <dbReference type="SAM" id="MobiDB-lite"/>
    </source>
</evidence>
<name>A0A6F8SI71_9ACTN</name>
<dbReference type="Gene3D" id="1.10.10.10">
    <property type="entry name" value="Winged helix-like DNA-binding domain superfamily/Winged helix DNA-binding domain"/>
    <property type="match status" value="1"/>
</dbReference>
<reference evidence="3" key="2">
    <citation type="submission" date="2020-03" db="EMBL/GenBank/DDBJ databases">
        <title>Complete Genome Sequence of Adlercreutzia sp. strain 8CFCBH1 Producing Equol, Isolated from Healthy Japanese Feces.</title>
        <authorList>
            <person name="Ogata Y."/>
            <person name="Sakamoto M."/>
            <person name="Ohkuma M."/>
            <person name="Hattori M."/>
            <person name="Suda W."/>
        </authorList>
    </citation>
    <scope>NUCLEOTIDE SEQUENCE [LARGE SCALE GENOMIC DNA]</scope>
    <source>
        <strain evidence="3">8CFCBH1</strain>
    </source>
</reference>
<keyword evidence="3" id="KW-1185">Reference proteome</keyword>
<evidence type="ECO:0000313" key="3">
    <source>
        <dbReference type="Proteomes" id="UP000501727"/>
    </source>
</evidence>
<dbReference type="EMBL" id="AP022829">
    <property type="protein sequence ID" value="BCA87939.1"/>
    <property type="molecule type" value="Genomic_DNA"/>
</dbReference>
<accession>A0A6F8SI71</accession>
<sequence length="151" mass="16972">MHAKRDPVRPRDGDAFLVLHPFMWKELGLKGTALLVFARIYGFCKDGGTFYESRKRTSTYLGVSERSVIRAVSELEQRGLIAETGGEWARDGMTTRSYVLGHRAKRTSCAPDKLSLPDKSSASKHGGDDRMSPEGVPNWHLKNKEEYKEEG</sequence>
<organism evidence="2 3">
    <name type="scientific">Adlercreutzia hattorii</name>
    <dbReference type="NCBI Taxonomy" id="2707299"/>
    <lineage>
        <taxon>Bacteria</taxon>
        <taxon>Bacillati</taxon>
        <taxon>Actinomycetota</taxon>
        <taxon>Coriobacteriia</taxon>
        <taxon>Eggerthellales</taxon>
        <taxon>Eggerthellaceae</taxon>
        <taxon>Adlercreutzia</taxon>
    </lineage>
</organism>
<dbReference type="KEGG" id="ahat:ADCFC_05580"/>
<proteinExistence type="predicted"/>
<dbReference type="InterPro" id="IPR036388">
    <property type="entry name" value="WH-like_DNA-bd_sf"/>
</dbReference>
<dbReference type="Proteomes" id="UP000501727">
    <property type="component" value="Chromosome"/>
</dbReference>
<dbReference type="AlphaFoldDB" id="A0A6F8SI71"/>
<protein>
    <recommendedName>
        <fullName evidence="4">Helix-turn-helix domain-containing protein</fullName>
    </recommendedName>
</protein>
<gene>
    <name evidence="2" type="ORF">ADCFC_04380</name>
</gene>
<reference evidence="3" key="1">
    <citation type="journal article" date="2020" name="Microbiol. Resour. Announc.">
        <title>Complete Genome Sequence of Adlercreutzia sp. Strain 8CFCBH1, a Potent Producer of Equol, Isolated from Healthy Japanese Feces.</title>
        <authorList>
            <person name="Ogata Y."/>
            <person name="Sakamoto M."/>
            <person name="Ohkuma M."/>
            <person name="Hattori M."/>
            <person name="Suda W."/>
        </authorList>
    </citation>
    <scope>NUCLEOTIDE SEQUENCE [LARGE SCALE GENOMIC DNA]</scope>
    <source>
        <strain evidence="3">8CFCBH1</strain>
    </source>
</reference>
<feature type="compositionally biased region" description="Basic and acidic residues" evidence="1">
    <location>
        <begin position="142"/>
        <end position="151"/>
    </location>
</feature>